<feature type="transmembrane region" description="Helical" evidence="2">
    <location>
        <begin position="35"/>
        <end position="56"/>
    </location>
</feature>
<dbReference type="EMBL" id="CM000130">
    <property type="protein sequence ID" value="EEC78626.1"/>
    <property type="molecule type" value="Genomic_DNA"/>
</dbReference>
<evidence type="ECO:0000313" key="3">
    <source>
        <dbReference type="EMBL" id="EEC78626.1"/>
    </source>
</evidence>
<keyword evidence="2" id="KW-0812">Transmembrane</keyword>
<protein>
    <submittedName>
        <fullName evidence="3">Uncharacterized protein</fullName>
    </submittedName>
</protein>
<name>B8AYN5_ORYSI</name>
<organism evidence="3 4">
    <name type="scientific">Oryza sativa subsp. indica</name>
    <name type="common">Rice</name>
    <dbReference type="NCBI Taxonomy" id="39946"/>
    <lineage>
        <taxon>Eukaryota</taxon>
        <taxon>Viridiplantae</taxon>
        <taxon>Streptophyta</taxon>
        <taxon>Embryophyta</taxon>
        <taxon>Tracheophyta</taxon>
        <taxon>Spermatophyta</taxon>
        <taxon>Magnoliopsida</taxon>
        <taxon>Liliopsida</taxon>
        <taxon>Poales</taxon>
        <taxon>Poaceae</taxon>
        <taxon>BOP clade</taxon>
        <taxon>Oryzoideae</taxon>
        <taxon>Oryzeae</taxon>
        <taxon>Oryzinae</taxon>
        <taxon>Oryza</taxon>
        <taxon>Oryza sativa</taxon>
    </lineage>
</organism>
<dbReference type="HOGENOM" id="CLU_2501944_0_0_1"/>
<evidence type="ECO:0000256" key="2">
    <source>
        <dbReference type="SAM" id="Phobius"/>
    </source>
</evidence>
<keyword evidence="4" id="KW-1185">Reference proteome</keyword>
<dbReference type="Gramene" id="BGIOSGA018700-TA">
    <property type="protein sequence ID" value="BGIOSGA018700-PA"/>
    <property type="gene ID" value="BGIOSGA018700"/>
</dbReference>
<gene>
    <name evidence="3" type="ORF">OsI_18676</name>
</gene>
<dbReference type="AlphaFoldDB" id="B8AYN5"/>
<evidence type="ECO:0000313" key="4">
    <source>
        <dbReference type="Proteomes" id="UP000007015"/>
    </source>
</evidence>
<dbReference type="Proteomes" id="UP000007015">
    <property type="component" value="Chromosome 5"/>
</dbReference>
<accession>B8AYN5</accession>
<feature type="region of interest" description="Disordered" evidence="1">
    <location>
        <begin position="1"/>
        <end position="22"/>
    </location>
</feature>
<sequence>MAATSLGRAFSPSLPGLPSPQRGWRYESPSDLSPVSVATMALLEVCTFLLTVFLAAEWMPCMLMVRKVEELKSGPPFSPSPPEESA</sequence>
<evidence type="ECO:0000256" key="1">
    <source>
        <dbReference type="SAM" id="MobiDB-lite"/>
    </source>
</evidence>
<reference evidence="3 4" key="1">
    <citation type="journal article" date="2005" name="PLoS Biol.">
        <title>The genomes of Oryza sativa: a history of duplications.</title>
        <authorList>
            <person name="Yu J."/>
            <person name="Wang J."/>
            <person name="Lin W."/>
            <person name="Li S."/>
            <person name="Li H."/>
            <person name="Zhou J."/>
            <person name="Ni P."/>
            <person name="Dong W."/>
            <person name="Hu S."/>
            <person name="Zeng C."/>
            <person name="Zhang J."/>
            <person name="Zhang Y."/>
            <person name="Li R."/>
            <person name="Xu Z."/>
            <person name="Li S."/>
            <person name="Li X."/>
            <person name="Zheng H."/>
            <person name="Cong L."/>
            <person name="Lin L."/>
            <person name="Yin J."/>
            <person name="Geng J."/>
            <person name="Li G."/>
            <person name="Shi J."/>
            <person name="Liu J."/>
            <person name="Lv H."/>
            <person name="Li J."/>
            <person name="Wang J."/>
            <person name="Deng Y."/>
            <person name="Ran L."/>
            <person name="Shi X."/>
            <person name="Wang X."/>
            <person name="Wu Q."/>
            <person name="Li C."/>
            <person name="Ren X."/>
            <person name="Wang J."/>
            <person name="Wang X."/>
            <person name="Li D."/>
            <person name="Liu D."/>
            <person name="Zhang X."/>
            <person name="Ji Z."/>
            <person name="Zhao W."/>
            <person name="Sun Y."/>
            <person name="Zhang Z."/>
            <person name="Bao J."/>
            <person name="Han Y."/>
            <person name="Dong L."/>
            <person name="Ji J."/>
            <person name="Chen P."/>
            <person name="Wu S."/>
            <person name="Liu J."/>
            <person name="Xiao Y."/>
            <person name="Bu D."/>
            <person name="Tan J."/>
            <person name="Yang L."/>
            <person name="Ye C."/>
            <person name="Zhang J."/>
            <person name="Xu J."/>
            <person name="Zhou Y."/>
            <person name="Yu Y."/>
            <person name="Zhang B."/>
            <person name="Zhuang S."/>
            <person name="Wei H."/>
            <person name="Liu B."/>
            <person name="Lei M."/>
            <person name="Yu H."/>
            <person name="Li Y."/>
            <person name="Xu H."/>
            <person name="Wei S."/>
            <person name="He X."/>
            <person name="Fang L."/>
            <person name="Zhang Z."/>
            <person name="Zhang Y."/>
            <person name="Huang X."/>
            <person name="Su Z."/>
            <person name="Tong W."/>
            <person name="Li J."/>
            <person name="Tong Z."/>
            <person name="Li S."/>
            <person name="Ye J."/>
            <person name="Wang L."/>
            <person name="Fang L."/>
            <person name="Lei T."/>
            <person name="Chen C."/>
            <person name="Chen H."/>
            <person name="Xu Z."/>
            <person name="Li H."/>
            <person name="Huang H."/>
            <person name="Zhang F."/>
            <person name="Xu H."/>
            <person name="Li N."/>
            <person name="Zhao C."/>
            <person name="Li S."/>
            <person name="Dong L."/>
            <person name="Huang Y."/>
            <person name="Li L."/>
            <person name="Xi Y."/>
            <person name="Qi Q."/>
            <person name="Li W."/>
            <person name="Zhang B."/>
            <person name="Hu W."/>
            <person name="Zhang Y."/>
            <person name="Tian X."/>
            <person name="Jiao Y."/>
            <person name="Liang X."/>
            <person name="Jin J."/>
            <person name="Gao L."/>
            <person name="Zheng W."/>
            <person name="Hao B."/>
            <person name="Liu S."/>
            <person name="Wang W."/>
            <person name="Yuan L."/>
            <person name="Cao M."/>
            <person name="McDermott J."/>
            <person name="Samudrala R."/>
            <person name="Wang J."/>
            <person name="Wong G.K."/>
            <person name="Yang H."/>
        </authorList>
    </citation>
    <scope>NUCLEOTIDE SEQUENCE [LARGE SCALE GENOMIC DNA]</scope>
    <source>
        <strain evidence="4">cv. 93-11</strain>
    </source>
</reference>
<proteinExistence type="predicted"/>
<keyword evidence="2" id="KW-1133">Transmembrane helix</keyword>
<keyword evidence="2" id="KW-0472">Membrane</keyword>